<dbReference type="Pfam" id="PF08849">
    <property type="entry name" value="BrxA"/>
    <property type="match status" value="1"/>
</dbReference>
<reference evidence="1 2" key="1">
    <citation type="submission" date="2021-03" db="EMBL/GenBank/DDBJ databases">
        <authorList>
            <person name="Shang D.-D."/>
            <person name="Du Z.-J."/>
            <person name="Chen G.-J."/>
        </authorList>
    </citation>
    <scope>NUCLEOTIDE SEQUENCE [LARGE SCALE GENOMIC DNA]</scope>
    <source>
        <strain evidence="1 2">F1192</strain>
    </source>
</reference>
<comment type="caution">
    <text evidence="1">The sequence shown here is derived from an EMBL/GenBank/DDBJ whole genome shotgun (WGS) entry which is preliminary data.</text>
</comment>
<dbReference type="InterPro" id="IPR014948">
    <property type="entry name" value="BrxA"/>
</dbReference>
<evidence type="ECO:0000313" key="2">
    <source>
        <dbReference type="Proteomes" id="UP000664554"/>
    </source>
</evidence>
<proteinExistence type="predicted"/>
<dbReference type="InterPro" id="IPR023137">
    <property type="entry name" value="BrxA_sf"/>
</dbReference>
<evidence type="ECO:0000313" key="1">
    <source>
        <dbReference type="EMBL" id="MBO1531475.1"/>
    </source>
</evidence>
<dbReference type="RefSeq" id="WP_207991846.1">
    <property type="nucleotide sequence ID" value="NZ_JAGBKM010000017.1"/>
</dbReference>
<accession>A0ABS3NPZ1</accession>
<dbReference type="EMBL" id="JAGBKM010000017">
    <property type="protein sequence ID" value="MBO1531475.1"/>
    <property type="molecule type" value="Genomic_DNA"/>
</dbReference>
<name>A0ABS3NPZ1_9GAMM</name>
<dbReference type="Gene3D" id="1.10.3540.10">
    <property type="entry name" value="uncharacterized protein from magnetospirillum magneticum domain"/>
    <property type="match status" value="1"/>
</dbReference>
<keyword evidence="2" id="KW-1185">Reference proteome</keyword>
<sequence length="262" mass="30425">MDSEAYSYEQQYDTSINIIGSIKELDTISNLIKAELYPDIMDIELVKRELGIRTEKSISRVEHGVKKAFMSFVSEEHEQFFHKIFSKDINKADMSFILYWQLLVTNPLFREITKGLFVKYYFEGRVHIDTDDVLGYVLELKNKNETVDWSESTIKIIANKYLNLMAKFGFLEKKGRKRIFVYATLSPELQVIALYFSRFYPSGSSSVLSNELAKLSFISQDDLVHKYKKLSKNGLFDMSFNGEALAFKLNDDIERVIDVLYG</sequence>
<dbReference type="Proteomes" id="UP000664554">
    <property type="component" value="Unassembled WGS sequence"/>
</dbReference>
<protein>
    <submittedName>
        <fullName evidence="1">DUF1819 family protein</fullName>
    </submittedName>
</protein>
<gene>
    <name evidence="1" type="ORF">J3492_09665</name>
</gene>
<organism evidence="1 2">
    <name type="scientific">Psychrobacter coccoides</name>
    <dbReference type="NCBI Taxonomy" id="2818440"/>
    <lineage>
        <taxon>Bacteria</taxon>
        <taxon>Pseudomonadati</taxon>
        <taxon>Pseudomonadota</taxon>
        <taxon>Gammaproteobacteria</taxon>
        <taxon>Moraxellales</taxon>
        <taxon>Moraxellaceae</taxon>
        <taxon>Psychrobacter</taxon>
    </lineage>
</organism>